<evidence type="ECO:0000313" key="1">
    <source>
        <dbReference type="EMBL" id="MBX09377.1"/>
    </source>
</evidence>
<sequence length="55" mass="6459">MCHWYQCWHRVIYSSKRGGNRCCFLESQTISQGLKIYCCHSLEATLRSTSSDVWV</sequence>
<protein>
    <submittedName>
        <fullName evidence="1">Uncharacterized protein</fullName>
    </submittedName>
</protein>
<organism evidence="1">
    <name type="scientific">Rhizophora mucronata</name>
    <name type="common">Asiatic mangrove</name>
    <dbReference type="NCBI Taxonomy" id="61149"/>
    <lineage>
        <taxon>Eukaryota</taxon>
        <taxon>Viridiplantae</taxon>
        <taxon>Streptophyta</taxon>
        <taxon>Embryophyta</taxon>
        <taxon>Tracheophyta</taxon>
        <taxon>Spermatophyta</taxon>
        <taxon>Magnoliopsida</taxon>
        <taxon>eudicotyledons</taxon>
        <taxon>Gunneridae</taxon>
        <taxon>Pentapetalae</taxon>
        <taxon>rosids</taxon>
        <taxon>fabids</taxon>
        <taxon>Malpighiales</taxon>
        <taxon>Rhizophoraceae</taxon>
        <taxon>Rhizophora</taxon>
    </lineage>
</organism>
<dbReference type="AlphaFoldDB" id="A0A2P2KUM3"/>
<accession>A0A2P2KUM3</accession>
<proteinExistence type="predicted"/>
<dbReference type="EMBL" id="GGEC01028893">
    <property type="protein sequence ID" value="MBX09377.1"/>
    <property type="molecule type" value="Transcribed_RNA"/>
</dbReference>
<name>A0A2P2KUM3_RHIMU</name>
<reference evidence="1" key="1">
    <citation type="submission" date="2018-02" db="EMBL/GenBank/DDBJ databases">
        <title>Rhizophora mucronata_Transcriptome.</title>
        <authorList>
            <person name="Meera S.P."/>
            <person name="Sreeshan A."/>
            <person name="Augustine A."/>
        </authorList>
    </citation>
    <scope>NUCLEOTIDE SEQUENCE</scope>
    <source>
        <tissue evidence="1">Leaf</tissue>
    </source>
</reference>